<evidence type="ECO:0000313" key="1">
    <source>
        <dbReference type="EMBL" id="ABU97015.1"/>
    </source>
</evidence>
<dbReference type="Proteomes" id="UP000001133">
    <property type="component" value="Segment"/>
</dbReference>
<protein>
    <submittedName>
        <fullName evidence="1">Uncharacterized protein</fullName>
    </submittedName>
</protein>
<keyword evidence="2" id="KW-1185">Reference proteome</keyword>
<dbReference type="GeneID" id="5600530"/>
<name>A7XXN9_BP742</name>
<dbReference type="KEGG" id="vg:5600530"/>
<evidence type="ECO:0000313" key="2">
    <source>
        <dbReference type="Proteomes" id="UP000001133"/>
    </source>
</evidence>
<reference evidence="1 2" key="1">
    <citation type="journal article" date="2008" name="J. Mol. Biol.">
        <title>Genome comparison and proteomic characterization of Thermus thermophilus bacteriophages P23-45 and P74-26: siphoviruses with triplex-forming sequences and the longest known tails.</title>
        <authorList>
            <person name="Minakhin L."/>
            <person name="Goel M."/>
            <person name="Berdygulova Z."/>
            <person name="Ramanculov E."/>
            <person name="Florens L."/>
            <person name="Glazko G."/>
            <person name="Karamychev V.N."/>
            <person name="Slesarev A.I."/>
            <person name="Kozyavkin S.A."/>
            <person name="Khromov I."/>
            <person name="Ackermann H.W."/>
            <person name="Washburn M."/>
            <person name="Mushegian A."/>
            <person name="Severinov K."/>
        </authorList>
    </citation>
    <scope>NUCLEOTIDE SEQUENCE</scope>
</reference>
<proteinExistence type="predicted"/>
<organism evidence="1 2">
    <name type="scientific">Thermus phage P74-26</name>
    <dbReference type="NCBI Taxonomy" id="2914007"/>
    <lineage>
        <taxon>Viruses</taxon>
        <taxon>Duplodnaviria</taxon>
        <taxon>Heunggongvirae</taxon>
        <taxon>Uroviricota</taxon>
        <taxon>Caudoviricetes</taxon>
        <taxon>Oshimavirus</taxon>
        <taxon>Thermus virus P74-26</taxon>
    </lineage>
</organism>
<sequence length="67" mass="7706">MGKLVSFLKTIQNAAKGFKRGLFGKRPPVRGSCAFLKGYRAGSKLRSLYYRVRMRLRNRKLEDNVEA</sequence>
<dbReference type="RefSeq" id="YP_001468035.1">
    <property type="nucleotide sequence ID" value="NC_009804.1"/>
</dbReference>
<gene>
    <name evidence="1" type="ORF">P74p65</name>
</gene>
<dbReference type="EMBL" id="EU100884">
    <property type="protein sequence ID" value="ABU97015.1"/>
    <property type="molecule type" value="Genomic_DNA"/>
</dbReference>
<accession>A7XXN9</accession>